<proteinExistence type="predicted"/>
<dbReference type="EMBL" id="CAEZWW010000149">
    <property type="protein sequence ID" value="CAB4679786.1"/>
    <property type="molecule type" value="Genomic_DNA"/>
</dbReference>
<dbReference type="Pfam" id="PF00300">
    <property type="entry name" value="His_Phos_1"/>
    <property type="match status" value="1"/>
</dbReference>
<dbReference type="InterPro" id="IPR029033">
    <property type="entry name" value="His_PPase_superfam"/>
</dbReference>
<dbReference type="NCBIfam" id="TIGR03848">
    <property type="entry name" value="MSMEG_4193"/>
    <property type="match status" value="1"/>
</dbReference>
<dbReference type="SMART" id="SM00855">
    <property type="entry name" value="PGAM"/>
    <property type="match status" value="1"/>
</dbReference>
<dbReference type="Gene3D" id="3.40.50.1240">
    <property type="entry name" value="Phosphoglycerate mutase-like"/>
    <property type="match status" value="1"/>
</dbReference>
<evidence type="ECO:0000256" key="1">
    <source>
        <dbReference type="SAM" id="MobiDB-lite"/>
    </source>
</evidence>
<dbReference type="InterPro" id="IPR050275">
    <property type="entry name" value="PGM_Phosphatase"/>
</dbReference>
<protein>
    <submittedName>
        <fullName evidence="2">Unannotated protein</fullName>
    </submittedName>
</protein>
<dbReference type="InterPro" id="IPR013078">
    <property type="entry name" value="His_Pase_superF_clade-1"/>
</dbReference>
<sequence length="236" mass="25167">MTTLILVRHGRTKANTEGVLAGWTPGVFLDDLGEKQAVAVGERLAALPLAAVIASPLDRTQQTADAICGLQPATTARHTDDRIGECRYGDWTGKKISELAKDPMWQVVQAHPSAAEFPGKAGESMASMQHRAVSAVRDWNLTLGDSAIYAVVSHGDVIKAIVADALGMHLDQFQRIQIDPCSISVIRYTATRPFVLRTNDSGSDLSNLKPHAQKAKRKRSSSKLSSSDAVIGGGAG</sequence>
<organism evidence="2">
    <name type="scientific">freshwater metagenome</name>
    <dbReference type="NCBI Taxonomy" id="449393"/>
    <lineage>
        <taxon>unclassified sequences</taxon>
        <taxon>metagenomes</taxon>
        <taxon>ecological metagenomes</taxon>
    </lineage>
</organism>
<dbReference type="InterPro" id="IPR022492">
    <property type="entry name" value="Phosphomutase_MSMEG4193_put"/>
</dbReference>
<feature type="compositionally biased region" description="Basic residues" evidence="1">
    <location>
        <begin position="211"/>
        <end position="221"/>
    </location>
</feature>
<dbReference type="PANTHER" id="PTHR48100">
    <property type="entry name" value="BROAD-SPECIFICITY PHOSPHATASE YOR283W-RELATED"/>
    <property type="match status" value="1"/>
</dbReference>
<reference evidence="2" key="1">
    <citation type="submission" date="2020-05" db="EMBL/GenBank/DDBJ databases">
        <authorList>
            <person name="Chiriac C."/>
            <person name="Salcher M."/>
            <person name="Ghai R."/>
            <person name="Kavagutti S V."/>
        </authorList>
    </citation>
    <scope>NUCLEOTIDE SEQUENCE</scope>
</reference>
<name>A0A6J6N0W9_9ZZZZ</name>
<dbReference type="PANTHER" id="PTHR48100:SF2">
    <property type="entry name" value="CONSERVED PROTEIN"/>
    <property type="match status" value="1"/>
</dbReference>
<dbReference type="SUPFAM" id="SSF53254">
    <property type="entry name" value="Phosphoglycerate mutase-like"/>
    <property type="match status" value="1"/>
</dbReference>
<dbReference type="GO" id="GO:0005737">
    <property type="term" value="C:cytoplasm"/>
    <property type="evidence" value="ECO:0007669"/>
    <property type="project" value="TreeGrafter"/>
</dbReference>
<dbReference type="AlphaFoldDB" id="A0A6J6N0W9"/>
<feature type="region of interest" description="Disordered" evidence="1">
    <location>
        <begin position="200"/>
        <end position="236"/>
    </location>
</feature>
<gene>
    <name evidence="2" type="ORF">UFOPK2310_01147</name>
</gene>
<accession>A0A6J6N0W9</accession>
<dbReference type="CDD" id="cd07067">
    <property type="entry name" value="HP_PGM_like"/>
    <property type="match status" value="1"/>
</dbReference>
<dbReference type="GO" id="GO:0016791">
    <property type="term" value="F:phosphatase activity"/>
    <property type="evidence" value="ECO:0007669"/>
    <property type="project" value="TreeGrafter"/>
</dbReference>
<evidence type="ECO:0000313" key="2">
    <source>
        <dbReference type="EMBL" id="CAB4679786.1"/>
    </source>
</evidence>